<dbReference type="RefSeq" id="WP_095523520.1">
    <property type="nucleotide sequence ID" value="NZ_MDUX01000007.1"/>
</dbReference>
<proteinExistence type="predicted"/>
<gene>
    <name evidence="6" type="ORF">BGI27_03450</name>
    <name evidence="7" type="ORF">CGU29_02865</name>
</gene>
<evidence type="ECO:0000256" key="3">
    <source>
        <dbReference type="ARBA" id="ARBA00023163"/>
    </source>
</evidence>
<dbReference type="Pfam" id="PF12833">
    <property type="entry name" value="HTH_18"/>
    <property type="match status" value="1"/>
</dbReference>
<sequence length="321" mass="35814">MNATPSPAAFSPGMLRRRTRASDADEHAHNLSQWDQRYDQLSAGSFEGCVTELWLPCTQVFVERANRRLRQTCAAWKDSVWFGIPAAEEGSMMLGHKRIPEAAVCIRDGGAEFDLITAPDFDLYGVVVDRATFASYLETHHRTALDQAIQQRDVIVLPPLQKAGLCAALATILDDARDLSQDSPAGLQERIFAQLARLLQQGQGSQPARRSQLTHQQVVSRLHAQVLQDPACVPTIPELCERLHLSRRALQNCVEEITGLSPLAYMRNIRLNAVRRELRRGDPCTPISSIAYAWGFGHLSQFAQDYRQQFGELPSATRRSA</sequence>
<dbReference type="SMART" id="SM00342">
    <property type="entry name" value="HTH_ARAC"/>
    <property type="match status" value="1"/>
</dbReference>
<protein>
    <submittedName>
        <fullName evidence="7">AraC family transcriptional regulator</fullName>
    </submittedName>
</protein>
<dbReference type="OrthoDB" id="185346at2"/>
<dbReference type="Proteomes" id="UP000623509">
    <property type="component" value="Unassembled WGS sequence"/>
</dbReference>
<reference evidence="7 8" key="2">
    <citation type="submission" date="2017-07" db="EMBL/GenBank/DDBJ databases">
        <title>Candidatus Dactylopiibacterium carminicum, a nitrogen-fixing symbiont of the cochineal insect Dactylopius coccus and Dactylopius opuntiae (Hemiptera: Coccoidea: Dactylopiidae).</title>
        <authorList>
            <person name="Vera A."/>
        </authorList>
    </citation>
    <scope>NUCLEOTIDE SEQUENCE [LARGE SCALE GENOMIC DNA]</scope>
    <source>
        <strain evidence="7 8">NFDCM</strain>
    </source>
</reference>
<dbReference type="SUPFAM" id="SSF46689">
    <property type="entry name" value="Homeodomain-like"/>
    <property type="match status" value="1"/>
</dbReference>
<dbReference type="AlphaFoldDB" id="A0A272EX24"/>
<dbReference type="EMBL" id="NMRN01000005">
    <property type="protein sequence ID" value="PAS94662.1"/>
    <property type="molecule type" value="Genomic_DNA"/>
</dbReference>
<feature type="region of interest" description="Disordered" evidence="4">
    <location>
        <begin position="1"/>
        <end position="22"/>
    </location>
</feature>
<dbReference type="Gene3D" id="1.10.10.60">
    <property type="entry name" value="Homeodomain-like"/>
    <property type="match status" value="1"/>
</dbReference>
<dbReference type="InterPro" id="IPR018060">
    <property type="entry name" value="HTH_AraC"/>
</dbReference>
<keyword evidence="1" id="KW-0805">Transcription regulation</keyword>
<evidence type="ECO:0000256" key="4">
    <source>
        <dbReference type="SAM" id="MobiDB-lite"/>
    </source>
</evidence>
<dbReference type="PROSITE" id="PS01124">
    <property type="entry name" value="HTH_ARAC_FAMILY_2"/>
    <property type="match status" value="1"/>
</dbReference>
<reference evidence="6 9" key="1">
    <citation type="submission" date="2016-08" db="EMBL/GenBank/DDBJ databases">
        <title>Candidatus Dactylopiibacterium carminicum genome sequence.</title>
        <authorList>
            <person name="Ramirez-Puebla S.T."/>
            <person name="Ormeno-Orrillo E."/>
            <person name="Vera-Ponce De Leon A."/>
            <person name="Luis L."/>
            <person name="Sanchez-Flores A."/>
            <person name="Monica R."/>
            <person name="Martinez-Romero E."/>
        </authorList>
    </citation>
    <scope>NUCLEOTIDE SEQUENCE [LARGE SCALE GENOMIC DNA]</scope>
    <source>
        <strain evidence="6">END1</strain>
    </source>
</reference>
<keyword evidence="3" id="KW-0804">Transcription</keyword>
<dbReference type="InterPro" id="IPR050204">
    <property type="entry name" value="AraC_XylS_family_regulators"/>
</dbReference>
<evidence type="ECO:0000313" key="6">
    <source>
        <dbReference type="EMBL" id="KAF7600284.1"/>
    </source>
</evidence>
<evidence type="ECO:0000313" key="8">
    <source>
        <dbReference type="Proteomes" id="UP000216107"/>
    </source>
</evidence>
<dbReference type="EMBL" id="MDUX01000007">
    <property type="protein sequence ID" value="KAF7600284.1"/>
    <property type="molecule type" value="Genomic_DNA"/>
</dbReference>
<dbReference type="InterPro" id="IPR009057">
    <property type="entry name" value="Homeodomain-like_sf"/>
</dbReference>
<dbReference type="Proteomes" id="UP000216107">
    <property type="component" value="Unassembled WGS sequence"/>
</dbReference>
<evidence type="ECO:0000256" key="2">
    <source>
        <dbReference type="ARBA" id="ARBA00023125"/>
    </source>
</evidence>
<evidence type="ECO:0000259" key="5">
    <source>
        <dbReference type="PROSITE" id="PS01124"/>
    </source>
</evidence>
<dbReference type="PANTHER" id="PTHR46796:SF12">
    <property type="entry name" value="HTH-TYPE DNA-BINDING TRANSCRIPTIONAL ACTIVATOR EUTR"/>
    <property type="match status" value="1"/>
</dbReference>
<evidence type="ECO:0000256" key="1">
    <source>
        <dbReference type="ARBA" id="ARBA00023015"/>
    </source>
</evidence>
<organism evidence="7 8">
    <name type="scientific">Candidatus Dactylopiibacterium carminicum</name>
    <dbReference type="NCBI Taxonomy" id="857335"/>
    <lineage>
        <taxon>Bacteria</taxon>
        <taxon>Pseudomonadati</taxon>
        <taxon>Pseudomonadota</taxon>
        <taxon>Betaproteobacteria</taxon>
        <taxon>Rhodocyclales</taxon>
        <taxon>Rhodocyclaceae</taxon>
        <taxon>Candidatus Dactylopiibacterium</taxon>
    </lineage>
</organism>
<accession>A0A272EX24</accession>
<keyword evidence="9" id="KW-1185">Reference proteome</keyword>
<name>A0A272EX24_9RHOO</name>
<evidence type="ECO:0000313" key="9">
    <source>
        <dbReference type="Proteomes" id="UP000623509"/>
    </source>
</evidence>
<dbReference type="PANTHER" id="PTHR46796">
    <property type="entry name" value="HTH-TYPE TRANSCRIPTIONAL ACTIVATOR RHAS-RELATED"/>
    <property type="match status" value="1"/>
</dbReference>
<comment type="caution">
    <text evidence="7">The sequence shown here is derived from an EMBL/GenBank/DDBJ whole genome shotgun (WGS) entry which is preliminary data.</text>
</comment>
<dbReference type="GO" id="GO:0043565">
    <property type="term" value="F:sequence-specific DNA binding"/>
    <property type="evidence" value="ECO:0007669"/>
    <property type="project" value="InterPro"/>
</dbReference>
<evidence type="ECO:0000313" key="7">
    <source>
        <dbReference type="EMBL" id="PAS94662.1"/>
    </source>
</evidence>
<feature type="domain" description="HTH araC/xylS-type" evidence="5">
    <location>
        <begin position="216"/>
        <end position="320"/>
    </location>
</feature>
<dbReference type="GO" id="GO:0003700">
    <property type="term" value="F:DNA-binding transcription factor activity"/>
    <property type="evidence" value="ECO:0007669"/>
    <property type="project" value="InterPro"/>
</dbReference>
<dbReference type="InterPro" id="IPR018062">
    <property type="entry name" value="HTH_AraC-typ_CS"/>
</dbReference>
<keyword evidence="2" id="KW-0238">DNA-binding</keyword>
<dbReference type="PROSITE" id="PS00041">
    <property type="entry name" value="HTH_ARAC_FAMILY_1"/>
    <property type="match status" value="1"/>
</dbReference>